<sequence length="179" mass="19968">MNDNIVANLRCLPPRTPPQEMSDCGDGSEMSDYEDAGCMNYNIVGNLRCLPPASPEECCSSSSEELGFTTSCSESGDSEDQMNEVVDNVEFSRPSSTELDEVFGNVQFLPPSTPEVQDCSSRTFTVPRRRAIATYQNPEYRAARERFQSMQPVLRSAPRLRQGIPRYNSAAIRKRHSPC</sequence>
<dbReference type="AlphaFoldDB" id="A0A0K8SLI9"/>
<dbReference type="EMBL" id="GBRD01011622">
    <property type="protein sequence ID" value="JAG54202.1"/>
    <property type="molecule type" value="Transcribed_RNA"/>
</dbReference>
<reference evidence="1" key="1">
    <citation type="submission" date="2014-09" db="EMBL/GenBank/DDBJ databases">
        <authorList>
            <person name="Magalhaes I.L.F."/>
            <person name="Oliveira U."/>
            <person name="Santos F.R."/>
            <person name="Vidigal T.H.D.A."/>
            <person name="Brescovit A.D."/>
            <person name="Santos A.J."/>
        </authorList>
    </citation>
    <scope>NUCLEOTIDE SEQUENCE</scope>
</reference>
<name>A0A0K8SLI9_LYGHE</name>
<accession>A0A0K8SLI9</accession>
<proteinExistence type="predicted"/>
<evidence type="ECO:0000313" key="1">
    <source>
        <dbReference type="EMBL" id="JAG54202.1"/>
    </source>
</evidence>
<organism evidence="1">
    <name type="scientific">Lygus hesperus</name>
    <name type="common">Western plant bug</name>
    <dbReference type="NCBI Taxonomy" id="30085"/>
    <lineage>
        <taxon>Eukaryota</taxon>
        <taxon>Metazoa</taxon>
        <taxon>Ecdysozoa</taxon>
        <taxon>Arthropoda</taxon>
        <taxon>Hexapoda</taxon>
        <taxon>Insecta</taxon>
        <taxon>Pterygota</taxon>
        <taxon>Neoptera</taxon>
        <taxon>Paraneoptera</taxon>
        <taxon>Hemiptera</taxon>
        <taxon>Heteroptera</taxon>
        <taxon>Panheteroptera</taxon>
        <taxon>Cimicomorpha</taxon>
        <taxon>Miridae</taxon>
        <taxon>Mirini</taxon>
        <taxon>Lygus</taxon>
    </lineage>
</organism>
<protein>
    <submittedName>
        <fullName evidence="1">Uncharacterized protein</fullName>
    </submittedName>
</protein>